<dbReference type="NCBIfam" id="TIGR00847">
    <property type="entry name" value="ccoS"/>
    <property type="match status" value="1"/>
</dbReference>
<evidence type="ECO:0000313" key="2">
    <source>
        <dbReference type="Proteomes" id="UP000602284"/>
    </source>
</evidence>
<comment type="caution">
    <text evidence="1">The sequence shown here is derived from an EMBL/GenBank/DDBJ whole genome shotgun (WGS) entry which is preliminary data.</text>
</comment>
<dbReference type="InterPro" id="IPR004714">
    <property type="entry name" value="Cyt_oxidase_maturation_cbb3"/>
</dbReference>
<reference evidence="1 2" key="1">
    <citation type="submission" date="2021-01" db="EMBL/GenBank/DDBJ databases">
        <title>Tumebacillus sp. strain ITR2 16S ribosomal RNA gene Genome sequencing and assembly.</title>
        <authorList>
            <person name="Kang M."/>
        </authorList>
    </citation>
    <scope>NUCLEOTIDE SEQUENCE [LARGE SCALE GENOMIC DNA]</scope>
    <source>
        <strain evidence="1 2">ITR2</strain>
    </source>
</reference>
<dbReference type="RefSeq" id="WP_201634948.1">
    <property type="nucleotide sequence ID" value="NZ_JAEQNB010000003.1"/>
</dbReference>
<gene>
    <name evidence="1" type="primary">ccoS</name>
    <name evidence="1" type="ORF">JJB07_11075</name>
</gene>
<dbReference type="Pfam" id="PF03597">
    <property type="entry name" value="FixS"/>
    <property type="match status" value="1"/>
</dbReference>
<proteinExistence type="predicted"/>
<organism evidence="1 2">
    <name type="scientific">Tumebacillus amylolyticus</name>
    <dbReference type="NCBI Taxonomy" id="2801339"/>
    <lineage>
        <taxon>Bacteria</taxon>
        <taxon>Bacillati</taxon>
        <taxon>Bacillota</taxon>
        <taxon>Bacilli</taxon>
        <taxon>Bacillales</taxon>
        <taxon>Alicyclobacillaceae</taxon>
        <taxon>Tumebacillus</taxon>
    </lineage>
</organism>
<evidence type="ECO:0000313" key="1">
    <source>
        <dbReference type="EMBL" id="MBL0387191.1"/>
    </source>
</evidence>
<protein>
    <submittedName>
        <fullName evidence="1">Cbb3-type cytochrome oxidase assembly protein CcoS</fullName>
    </submittedName>
</protein>
<dbReference type="EMBL" id="JAEQNB010000003">
    <property type="protein sequence ID" value="MBL0387191.1"/>
    <property type="molecule type" value="Genomic_DNA"/>
</dbReference>
<accession>A0ABS1JAB8</accession>
<sequence>MNPAAWMLIIVCCCMTGASALVVWWSWKTGQFDDTEGIKYRMLQDE</sequence>
<name>A0ABS1JAB8_9BACL</name>
<dbReference type="Proteomes" id="UP000602284">
    <property type="component" value="Unassembled WGS sequence"/>
</dbReference>
<keyword evidence="2" id="KW-1185">Reference proteome</keyword>